<dbReference type="EMBL" id="AOSG01000054">
    <property type="protein sequence ID" value="EOR71011.1"/>
    <property type="molecule type" value="Genomic_DNA"/>
</dbReference>
<dbReference type="Proteomes" id="UP000014184">
    <property type="component" value="Unassembled WGS sequence"/>
</dbReference>
<keyword evidence="2" id="KW-0812">Transmembrane</keyword>
<keyword evidence="4" id="KW-1185">Reference proteome</keyword>
<feature type="region of interest" description="Disordered" evidence="1">
    <location>
        <begin position="235"/>
        <end position="257"/>
    </location>
</feature>
<feature type="region of interest" description="Disordered" evidence="1">
    <location>
        <begin position="1"/>
        <end position="20"/>
    </location>
</feature>
<protein>
    <recommendedName>
        <fullName evidence="5">DUF3159 domain-containing protein</fullName>
    </recommendedName>
</protein>
<comment type="caution">
    <text evidence="3">The sequence shown here is derived from an EMBL/GenBank/DDBJ whole genome shotgun (WGS) entry which is preliminary data.</text>
</comment>
<feature type="transmembrane region" description="Helical" evidence="2">
    <location>
        <begin position="128"/>
        <end position="155"/>
    </location>
</feature>
<dbReference type="Pfam" id="PF11361">
    <property type="entry name" value="DUF3159"/>
    <property type="match status" value="1"/>
</dbReference>
<feature type="transmembrane region" description="Helical" evidence="2">
    <location>
        <begin position="41"/>
        <end position="59"/>
    </location>
</feature>
<gene>
    <name evidence="3" type="ORF">TM51_09951</name>
</gene>
<accession>A0A9P2WQP9</accession>
<feature type="transmembrane region" description="Helical" evidence="2">
    <location>
        <begin position="99"/>
        <end position="116"/>
    </location>
</feature>
<organism evidence="3 4">
    <name type="scientific">Thermobifida fusca TM51</name>
    <dbReference type="NCBI Taxonomy" id="1169414"/>
    <lineage>
        <taxon>Bacteria</taxon>
        <taxon>Bacillati</taxon>
        <taxon>Actinomycetota</taxon>
        <taxon>Actinomycetes</taxon>
        <taxon>Streptosporangiales</taxon>
        <taxon>Nocardiopsidaceae</taxon>
        <taxon>Thermobifida</taxon>
    </lineage>
</organism>
<evidence type="ECO:0000256" key="1">
    <source>
        <dbReference type="SAM" id="MobiDB-lite"/>
    </source>
</evidence>
<dbReference type="AlphaFoldDB" id="A0A9P2WQP9"/>
<keyword evidence="2" id="KW-0472">Membrane</keyword>
<name>A0A9P2WQP9_THEFU</name>
<evidence type="ECO:0000256" key="2">
    <source>
        <dbReference type="SAM" id="Phobius"/>
    </source>
</evidence>
<feature type="transmembrane region" description="Helical" evidence="2">
    <location>
        <begin position="208"/>
        <end position="228"/>
    </location>
</feature>
<proteinExistence type="predicted"/>
<feature type="compositionally biased region" description="Polar residues" evidence="1">
    <location>
        <begin position="243"/>
        <end position="257"/>
    </location>
</feature>
<evidence type="ECO:0008006" key="5">
    <source>
        <dbReference type="Google" id="ProtNLM"/>
    </source>
</evidence>
<sequence>MSAVAVSGSEMTNQSQTEVSERTVEEVVRGQLAQALGGKRGMVEAAVPTLFFTCTYLLGTNYGWQVAGLDPLRLGLLLGGTAAVVLAVVRLVQRSSVQYVVNSLFGIAIAAVFALRSGQAEDAFLPGIIYNSVYALVLTLSIVVRWPAIGLLIGAVTGDPVGWRRNPAVVRLSSRLTWLLVLPCVVRVVVQYPLWAAGMVGWLGATKILMGWPLQVAAFAAMVWLLAVGRTPMESEPEAADGQGTQSGTDETVQAHP</sequence>
<evidence type="ECO:0000313" key="3">
    <source>
        <dbReference type="EMBL" id="EOR71011.1"/>
    </source>
</evidence>
<keyword evidence="2" id="KW-1133">Transmembrane helix</keyword>
<feature type="transmembrane region" description="Helical" evidence="2">
    <location>
        <begin position="176"/>
        <end position="196"/>
    </location>
</feature>
<feature type="transmembrane region" description="Helical" evidence="2">
    <location>
        <begin position="71"/>
        <end position="92"/>
    </location>
</feature>
<evidence type="ECO:0000313" key="4">
    <source>
        <dbReference type="Proteomes" id="UP000014184"/>
    </source>
</evidence>
<dbReference type="InterPro" id="IPR016566">
    <property type="entry name" value="UCP010219"/>
</dbReference>
<reference evidence="3 4" key="1">
    <citation type="journal article" date="2013" name="Genome Announc.">
        <title>Draft Genome Sequence of the Lignocellulose Decomposer Thermobifida fusca Strain TM51.</title>
        <authorList>
            <person name="Toth A."/>
            <person name="Barna T."/>
            <person name="Nagy I."/>
            <person name="Horvath B."/>
            <person name="Nagy I."/>
            <person name="Tancsics A."/>
            <person name="Kriszt B."/>
            <person name="Baka E."/>
            <person name="Fekete C."/>
            <person name="Kukolya J."/>
        </authorList>
    </citation>
    <scope>NUCLEOTIDE SEQUENCE [LARGE SCALE GENOMIC DNA]</scope>
    <source>
        <strain evidence="3 4">TM51</strain>
    </source>
</reference>